<dbReference type="Proteomes" id="UP000837803">
    <property type="component" value="Unassembled WGS sequence"/>
</dbReference>
<comment type="caution">
    <text evidence="6">The sequence shown here is derived from an EMBL/GenBank/DDBJ whole genome shotgun (WGS) entry which is preliminary data.</text>
</comment>
<sequence length="398" mass="44432">MRSLLSSRWPLYLAVIGLVIVIASVWYTNRLANQLSVIEENYVRFYETSIRDLNDLGDDAGTFDLDVLNQDVAIQQEIIQNNTTIPAIWALPGGGGYVEAINWDGREGDTAYILQQLEDLKANGKPPVVMPVGGLMYFGTSNLIRKLRLFPYIQFALIGTFLVVGIFGINQARRAEQNRVWVGLAKETAHQLGTPISAIMGWVEHLNLLYADDQDLMEVSSELHKDVERLEMVANRFSKIGATPELQPVNIYAELDACRAYMEKRAPRRVTFDFPSAATGQLSVAINPLLFDWVIENLLRNALDAMDGQGQISSTVTERDGKVIIDISDTGKGISSRNQRRVFDPGFTTKKRGWGLGLSLVRRIVEEYHRGRITVAHSELGKGTTFRITLPKADPTHA</sequence>
<dbReference type="PANTHER" id="PTHR43065">
    <property type="entry name" value="SENSOR HISTIDINE KINASE"/>
    <property type="match status" value="1"/>
</dbReference>
<protein>
    <recommendedName>
        <fullName evidence="2">histidine kinase</fullName>
        <ecNumber evidence="2">2.7.13.3</ecNumber>
    </recommendedName>
</protein>
<dbReference type="InterPro" id="IPR036890">
    <property type="entry name" value="HATPase_C_sf"/>
</dbReference>
<feature type="transmembrane region" description="Helical" evidence="4">
    <location>
        <begin position="149"/>
        <end position="169"/>
    </location>
</feature>
<evidence type="ECO:0000259" key="5">
    <source>
        <dbReference type="PROSITE" id="PS50109"/>
    </source>
</evidence>
<dbReference type="GO" id="GO:0016740">
    <property type="term" value="F:transferase activity"/>
    <property type="evidence" value="ECO:0007669"/>
    <property type="project" value="UniProtKB-KW"/>
</dbReference>
<dbReference type="EC" id="2.7.13.3" evidence="2"/>
<evidence type="ECO:0000256" key="3">
    <source>
        <dbReference type="ARBA" id="ARBA00022553"/>
    </source>
</evidence>
<dbReference type="InterPro" id="IPR003594">
    <property type="entry name" value="HATPase_dom"/>
</dbReference>
<proteinExistence type="predicted"/>
<organism evidence="6 7">
    <name type="scientific">Neolewinella maritima</name>
    <dbReference type="NCBI Taxonomy" id="1383882"/>
    <lineage>
        <taxon>Bacteria</taxon>
        <taxon>Pseudomonadati</taxon>
        <taxon>Bacteroidota</taxon>
        <taxon>Saprospiria</taxon>
        <taxon>Saprospirales</taxon>
        <taxon>Lewinellaceae</taxon>
        <taxon>Neolewinella</taxon>
    </lineage>
</organism>
<dbReference type="SUPFAM" id="SSF55874">
    <property type="entry name" value="ATPase domain of HSP90 chaperone/DNA topoisomerase II/histidine kinase"/>
    <property type="match status" value="1"/>
</dbReference>
<name>A0ABM9AXZ4_9BACT</name>
<dbReference type="PROSITE" id="PS50109">
    <property type="entry name" value="HIS_KIN"/>
    <property type="match status" value="1"/>
</dbReference>
<evidence type="ECO:0000256" key="2">
    <source>
        <dbReference type="ARBA" id="ARBA00012438"/>
    </source>
</evidence>
<evidence type="ECO:0000256" key="4">
    <source>
        <dbReference type="SAM" id="Phobius"/>
    </source>
</evidence>
<dbReference type="InterPro" id="IPR004358">
    <property type="entry name" value="Sig_transdc_His_kin-like_C"/>
</dbReference>
<accession>A0ABM9AXZ4</accession>
<dbReference type="EMBL" id="CAKLPZ010000001">
    <property type="protein sequence ID" value="CAH0999312.1"/>
    <property type="molecule type" value="Genomic_DNA"/>
</dbReference>
<evidence type="ECO:0000313" key="6">
    <source>
        <dbReference type="EMBL" id="CAH0999312.1"/>
    </source>
</evidence>
<evidence type="ECO:0000313" key="7">
    <source>
        <dbReference type="Proteomes" id="UP000837803"/>
    </source>
</evidence>
<keyword evidence="4" id="KW-1133">Transmembrane helix</keyword>
<dbReference type="Gene3D" id="1.10.287.130">
    <property type="match status" value="1"/>
</dbReference>
<dbReference type="Pfam" id="PF02518">
    <property type="entry name" value="HATPase_c"/>
    <property type="match status" value="1"/>
</dbReference>
<keyword evidence="7" id="KW-1185">Reference proteome</keyword>
<dbReference type="SMART" id="SM00387">
    <property type="entry name" value="HATPase_c"/>
    <property type="match status" value="1"/>
</dbReference>
<keyword evidence="3" id="KW-0597">Phosphoprotein</keyword>
<dbReference type="SUPFAM" id="SSF47384">
    <property type="entry name" value="Homodimeric domain of signal transducing histidine kinase"/>
    <property type="match status" value="1"/>
</dbReference>
<comment type="catalytic activity">
    <reaction evidence="1">
        <text>ATP + protein L-histidine = ADP + protein N-phospho-L-histidine.</text>
        <dbReference type="EC" id="2.7.13.3"/>
    </reaction>
</comment>
<dbReference type="Gene3D" id="3.30.565.10">
    <property type="entry name" value="Histidine kinase-like ATPase, C-terminal domain"/>
    <property type="match status" value="1"/>
</dbReference>
<dbReference type="CDD" id="cd00082">
    <property type="entry name" value="HisKA"/>
    <property type="match status" value="1"/>
</dbReference>
<dbReference type="InterPro" id="IPR003661">
    <property type="entry name" value="HisK_dim/P_dom"/>
</dbReference>
<gene>
    <name evidence="6" type="primary">sasA_3</name>
    <name evidence="6" type="ORF">LEM8419_00610</name>
</gene>
<dbReference type="InterPro" id="IPR005467">
    <property type="entry name" value="His_kinase_dom"/>
</dbReference>
<keyword evidence="4" id="KW-0472">Membrane</keyword>
<reference evidence="6" key="1">
    <citation type="submission" date="2021-12" db="EMBL/GenBank/DDBJ databases">
        <authorList>
            <person name="Rodrigo-Torres L."/>
            <person name="Arahal R. D."/>
            <person name="Lucena T."/>
        </authorList>
    </citation>
    <scope>NUCLEOTIDE SEQUENCE</scope>
    <source>
        <strain evidence="6">CECT 8419</strain>
    </source>
</reference>
<dbReference type="PRINTS" id="PR00344">
    <property type="entry name" value="BCTRLSENSOR"/>
</dbReference>
<evidence type="ECO:0000256" key="1">
    <source>
        <dbReference type="ARBA" id="ARBA00000085"/>
    </source>
</evidence>
<keyword evidence="6" id="KW-0808">Transferase</keyword>
<dbReference type="RefSeq" id="WP_238749501.1">
    <property type="nucleotide sequence ID" value="NZ_CAKLPZ010000001.1"/>
</dbReference>
<dbReference type="PANTHER" id="PTHR43065:SF42">
    <property type="entry name" value="TWO-COMPONENT SENSOR PPRA"/>
    <property type="match status" value="1"/>
</dbReference>
<feature type="domain" description="Histidine kinase" evidence="5">
    <location>
        <begin position="187"/>
        <end position="394"/>
    </location>
</feature>
<feature type="transmembrane region" description="Helical" evidence="4">
    <location>
        <begin position="9"/>
        <end position="27"/>
    </location>
</feature>
<dbReference type="InterPro" id="IPR036097">
    <property type="entry name" value="HisK_dim/P_sf"/>
</dbReference>
<keyword evidence="4" id="KW-0812">Transmembrane</keyword>